<feature type="chain" id="PRO_5028961632" evidence="3">
    <location>
        <begin position="29"/>
        <end position="197"/>
    </location>
</feature>
<feature type="region of interest" description="Disordered" evidence="2">
    <location>
        <begin position="175"/>
        <end position="197"/>
    </location>
</feature>
<sequence length="197" mass="20605">MWGNKMRLPLGAVLGLAVMTLAPGQVFAQDSTQSRLSGLNLSGKDPIQIESDKLEVRESENKAIFSGNVTVVQGPTLLKSGKMTVFYAKDGGSAATGSSNIDRLEVEDKVYVKSNTQVATGDRGTFDMKTEILVLSGDEVVMSDGPNVLVGCKLTVQMKTGEANVDGCKKGNSGTGRVMMSITPGSAPGATTGTKKQ</sequence>
<evidence type="ECO:0000313" key="5">
    <source>
        <dbReference type="EMBL" id="NGN43296.1"/>
    </source>
</evidence>
<feature type="compositionally biased region" description="Low complexity" evidence="2">
    <location>
        <begin position="183"/>
        <end position="197"/>
    </location>
</feature>
<keyword evidence="1 3" id="KW-0732">Signal</keyword>
<dbReference type="PANTHER" id="PTHR36504">
    <property type="entry name" value="LIPOPOLYSACCHARIDE EXPORT SYSTEM PROTEIN LPTA"/>
    <property type="match status" value="1"/>
</dbReference>
<dbReference type="Proteomes" id="UP000481252">
    <property type="component" value="Unassembled WGS sequence"/>
</dbReference>
<evidence type="ECO:0000313" key="6">
    <source>
        <dbReference type="Proteomes" id="UP000481252"/>
    </source>
</evidence>
<organism evidence="5 6">
    <name type="scientific">Mesorhizobium zhangyense</name>
    <dbReference type="NCBI Taxonomy" id="1776730"/>
    <lineage>
        <taxon>Bacteria</taxon>
        <taxon>Pseudomonadati</taxon>
        <taxon>Pseudomonadota</taxon>
        <taxon>Alphaproteobacteria</taxon>
        <taxon>Hyphomicrobiales</taxon>
        <taxon>Phyllobacteriaceae</taxon>
        <taxon>Mesorhizobium</taxon>
    </lineage>
</organism>
<dbReference type="AlphaFoldDB" id="A0A7C9R9M0"/>
<dbReference type="GO" id="GO:0009279">
    <property type="term" value="C:cell outer membrane"/>
    <property type="evidence" value="ECO:0007669"/>
    <property type="project" value="TreeGrafter"/>
</dbReference>
<name>A0A7C9R9M0_9HYPH</name>
<dbReference type="EMBL" id="JAAKZG010000008">
    <property type="protein sequence ID" value="NGN43296.1"/>
    <property type="molecule type" value="Genomic_DNA"/>
</dbReference>
<evidence type="ECO:0000256" key="1">
    <source>
        <dbReference type="ARBA" id="ARBA00022729"/>
    </source>
</evidence>
<evidence type="ECO:0000256" key="2">
    <source>
        <dbReference type="SAM" id="MobiDB-lite"/>
    </source>
</evidence>
<proteinExistence type="predicted"/>
<dbReference type="Gene3D" id="2.60.450.10">
    <property type="entry name" value="Lipopolysaccharide (LPS) transport protein A like domain"/>
    <property type="match status" value="1"/>
</dbReference>
<dbReference type="InterPro" id="IPR052037">
    <property type="entry name" value="LPS_export_LptA"/>
</dbReference>
<accession>A0A7C9R9M0</accession>
<evidence type="ECO:0000259" key="4">
    <source>
        <dbReference type="Pfam" id="PF03968"/>
    </source>
</evidence>
<dbReference type="GO" id="GO:0017089">
    <property type="term" value="F:glycolipid transfer activity"/>
    <property type="evidence" value="ECO:0007669"/>
    <property type="project" value="TreeGrafter"/>
</dbReference>
<dbReference type="GO" id="GO:0015920">
    <property type="term" value="P:lipopolysaccharide transport"/>
    <property type="evidence" value="ECO:0007669"/>
    <property type="project" value="TreeGrafter"/>
</dbReference>
<dbReference type="GO" id="GO:0030288">
    <property type="term" value="C:outer membrane-bounded periplasmic space"/>
    <property type="evidence" value="ECO:0007669"/>
    <property type="project" value="TreeGrafter"/>
</dbReference>
<dbReference type="InterPro" id="IPR005653">
    <property type="entry name" value="OstA-like_N"/>
</dbReference>
<evidence type="ECO:0000256" key="3">
    <source>
        <dbReference type="SAM" id="SignalP"/>
    </source>
</evidence>
<feature type="domain" description="Organic solvent tolerance-like N-terminal" evidence="4">
    <location>
        <begin position="48"/>
        <end position="161"/>
    </location>
</feature>
<keyword evidence="6" id="KW-1185">Reference proteome</keyword>
<dbReference type="RefSeq" id="WP_165119664.1">
    <property type="nucleotide sequence ID" value="NZ_JAAKZG010000008.1"/>
</dbReference>
<comment type="caution">
    <text evidence="5">The sequence shown here is derived from an EMBL/GenBank/DDBJ whole genome shotgun (WGS) entry which is preliminary data.</text>
</comment>
<dbReference type="Pfam" id="PF03968">
    <property type="entry name" value="LptD_N"/>
    <property type="match status" value="1"/>
</dbReference>
<dbReference type="PANTHER" id="PTHR36504:SF1">
    <property type="entry name" value="LIPOPOLYSACCHARIDE EXPORT SYSTEM PROTEIN LPTA"/>
    <property type="match status" value="1"/>
</dbReference>
<feature type="signal peptide" evidence="3">
    <location>
        <begin position="1"/>
        <end position="28"/>
    </location>
</feature>
<gene>
    <name evidence="5" type="ORF">G6N74_19685</name>
</gene>
<protein>
    <submittedName>
        <fullName evidence="5">LPS ABC transporter substrate-binding protein LptA</fullName>
    </submittedName>
</protein>
<reference evidence="5 6" key="1">
    <citation type="submission" date="2020-02" db="EMBL/GenBank/DDBJ databases">
        <title>Genome sequence of the type strain CGMCC 1.15528 of Mesorhizobium zhangyense.</title>
        <authorList>
            <person name="Gao J."/>
            <person name="Sun J."/>
        </authorList>
    </citation>
    <scope>NUCLEOTIDE SEQUENCE [LARGE SCALE GENOMIC DNA]</scope>
    <source>
        <strain evidence="5 6">CGMCC 1.15528</strain>
    </source>
</reference>